<dbReference type="GO" id="GO:0009253">
    <property type="term" value="P:peptidoglycan catabolic process"/>
    <property type="evidence" value="ECO:0007669"/>
    <property type="project" value="InterPro"/>
</dbReference>
<dbReference type="GO" id="GO:0008745">
    <property type="term" value="F:N-acetylmuramoyl-L-alanine amidase activity"/>
    <property type="evidence" value="ECO:0007669"/>
    <property type="project" value="UniProtKB-EC"/>
</dbReference>
<dbReference type="Gene3D" id="3.40.630.40">
    <property type="entry name" value="Zn-dependent exopeptidases"/>
    <property type="match status" value="1"/>
</dbReference>
<feature type="compositionally biased region" description="Pro residues" evidence="4">
    <location>
        <begin position="213"/>
        <end position="231"/>
    </location>
</feature>
<protein>
    <recommendedName>
        <fullName evidence="2">N-acetylmuramoyl-L-alanine amidase</fullName>
        <ecNumber evidence="2">3.5.1.28</ecNumber>
    </recommendedName>
</protein>
<comment type="catalytic activity">
    <reaction evidence="1">
        <text>Hydrolyzes the link between N-acetylmuramoyl residues and L-amino acid residues in certain cell-wall glycopeptides.</text>
        <dbReference type="EC" id="3.5.1.28"/>
    </reaction>
</comment>
<name>A0A1G7MR89_9BACT</name>
<dbReference type="RefSeq" id="WP_083345758.1">
    <property type="nucleotide sequence ID" value="NZ_LT629690.1"/>
</dbReference>
<dbReference type="Pfam" id="PF01520">
    <property type="entry name" value="Amidase_3"/>
    <property type="match status" value="1"/>
</dbReference>
<dbReference type="EC" id="3.5.1.28" evidence="2"/>
<organism evidence="7 8">
    <name type="scientific">Terriglobus roseus</name>
    <dbReference type="NCBI Taxonomy" id="392734"/>
    <lineage>
        <taxon>Bacteria</taxon>
        <taxon>Pseudomonadati</taxon>
        <taxon>Acidobacteriota</taxon>
        <taxon>Terriglobia</taxon>
        <taxon>Terriglobales</taxon>
        <taxon>Acidobacteriaceae</taxon>
        <taxon>Terriglobus</taxon>
    </lineage>
</organism>
<dbReference type="Proteomes" id="UP000182427">
    <property type="component" value="Chromosome I"/>
</dbReference>
<feature type="signal peptide" evidence="5">
    <location>
        <begin position="1"/>
        <end position="16"/>
    </location>
</feature>
<keyword evidence="8" id="KW-1185">Reference proteome</keyword>
<sequence length="253" mass="26630">MKLLIPSLLLAVSAAAQQPLVLIDPARGGSKGGSHIADRVEEKQVTLQVAQRLGNLLRARGFAVQMTRESDVDTTNDQRASIANTTHPIACILLYASSTGNGVHLFTTTLPQPSMVDPAAPVVWDEAQSAYAARSQALASGMREAFGRTRIPIASGTTWTRPLDNMQCPAVAIEMGPQKDGTTADDPPYQNRVADTIAGVLLFWRNKVGSMTPPAPPKPEPVVPTPAPKPATPQAAPVAPKPATPKPTGAAQQ</sequence>
<feature type="chain" id="PRO_5009241984" description="N-acetylmuramoyl-L-alanine amidase" evidence="5">
    <location>
        <begin position="17"/>
        <end position="253"/>
    </location>
</feature>
<evidence type="ECO:0000259" key="6">
    <source>
        <dbReference type="Pfam" id="PF01520"/>
    </source>
</evidence>
<proteinExistence type="predicted"/>
<gene>
    <name evidence="7" type="ORF">SAMN05444167_2884</name>
</gene>
<feature type="region of interest" description="Disordered" evidence="4">
    <location>
        <begin position="208"/>
        <end position="253"/>
    </location>
</feature>
<evidence type="ECO:0000256" key="2">
    <source>
        <dbReference type="ARBA" id="ARBA00011901"/>
    </source>
</evidence>
<dbReference type="EMBL" id="LT629690">
    <property type="protein sequence ID" value="SDF64272.1"/>
    <property type="molecule type" value="Genomic_DNA"/>
</dbReference>
<evidence type="ECO:0000313" key="8">
    <source>
        <dbReference type="Proteomes" id="UP000182427"/>
    </source>
</evidence>
<dbReference type="AlphaFoldDB" id="A0A1G7MR89"/>
<dbReference type="GO" id="GO:0030288">
    <property type="term" value="C:outer membrane-bounded periplasmic space"/>
    <property type="evidence" value="ECO:0007669"/>
    <property type="project" value="TreeGrafter"/>
</dbReference>
<keyword evidence="3" id="KW-0378">Hydrolase</keyword>
<evidence type="ECO:0000256" key="5">
    <source>
        <dbReference type="SAM" id="SignalP"/>
    </source>
</evidence>
<dbReference type="CDD" id="cd02696">
    <property type="entry name" value="MurNAc-LAA"/>
    <property type="match status" value="1"/>
</dbReference>
<dbReference type="SUPFAM" id="SSF53187">
    <property type="entry name" value="Zn-dependent exopeptidases"/>
    <property type="match status" value="1"/>
</dbReference>
<dbReference type="InterPro" id="IPR002508">
    <property type="entry name" value="MurNAc-LAA_cat"/>
</dbReference>
<evidence type="ECO:0000256" key="4">
    <source>
        <dbReference type="SAM" id="MobiDB-lite"/>
    </source>
</evidence>
<dbReference type="PANTHER" id="PTHR30404">
    <property type="entry name" value="N-ACETYLMURAMOYL-L-ALANINE AMIDASE"/>
    <property type="match status" value="1"/>
</dbReference>
<dbReference type="PANTHER" id="PTHR30404:SF0">
    <property type="entry name" value="N-ACETYLMURAMOYL-L-ALANINE AMIDASE AMIC"/>
    <property type="match status" value="1"/>
</dbReference>
<reference evidence="7 8" key="1">
    <citation type="submission" date="2016-10" db="EMBL/GenBank/DDBJ databases">
        <authorList>
            <person name="de Groot N.N."/>
        </authorList>
    </citation>
    <scope>NUCLEOTIDE SEQUENCE [LARGE SCALE GENOMIC DNA]</scope>
    <source>
        <strain evidence="7 8">GAS232</strain>
    </source>
</reference>
<feature type="domain" description="MurNAc-LAA" evidence="6">
    <location>
        <begin position="21"/>
        <end position="198"/>
    </location>
</feature>
<evidence type="ECO:0000256" key="1">
    <source>
        <dbReference type="ARBA" id="ARBA00001561"/>
    </source>
</evidence>
<evidence type="ECO:0000313" key="7">
    <source>
        <dbReference type="EMBL" id="SDF64272.1"/>
    </source>
</evidence>
<evidence type="ECO:0000256" key="3">
    <source>
        <dbReference type="ARBA" id="ARBA00022801"/>
    </source>
</evidence>
<dbReference type="InterPro" id="IPR050695">
    <property type="entry name" value="N-acetylmuramoyl_amidase_3"/>
</dbReference>
<keyword evidence="5" id="KW-0732">Signal</keyword>
<accession>A0A1G7MR89</accession>
<dbReference type="OrthoDB" id="9806267at2"/>